<keyword evidence="4" id="KW-1185">Reference proteome</keyword>
<sequence>MDRHWGPRRRGTRARGGTALGRAGAIAAACAIAAAVPATADAGSCPSDSFDRGGTCTTHRAAAAEVARITRAMMAERHARAMIVRVEIGARTVVRRAFGTSMAGVPARPEMRFRPGSMTIPLLTTLALQLQDAKRLDLDAPLARWYPRYPNADRVTLRMLASSTSGYPDYAQGNQAFVTRWLGDPFRRWTDDELLRYAFAQPAACAPGACFHYAHTNFVLLGRVLERVTGRSVATMLTRRFLRPLGMRQTRISKLATVPEPALHAYVSERGVYEESTSWSPSWGLGDGLIMTTTARDMAAMIRAIGSGRLVSRTARRELVAPLSRGLEHAPPIIDYALGIVVAKGWLFQNPQFNGYHGIVARLPVRRMTIVLENTLGPLADPQSISATLFGRLTQYLTPDRGLRF</sequence>
<gene>
    <name evidence="3" type="ORF">PAI11_02360</name>
</gene>
<dbReference type="Proteomes" id="UP000005143">
    <property type="component" value="Unassembled WGS sequence"/>
</dbReference>
<reference evidence="3 4" key="1">
    <citation type="journal article" date="2013" name="Biodegradation">
        <title>Quantitative proteomic analysis of ibuprofen-degrading Patulibacter sp. strain I11.</title>
        <authorList>
            <person name="Almeida B."/>
            <person name="Kjeldal H."/>
            <person name="Lolas I."/>
            <person name="Knudsen A.D."/>
            <person name="Carvalho G."/>
            <person name="Nielsen K.L."/>
            <person name="Barreto Crespo M.T."/>
            <person name="Stensballe A."/>
            <person name="Nielsen J.L."/>
        </authorList>
    </citation>
    <scope>NUCLEOTIDE SEQUENCE [LARGE SCALE GENOMIC DNA]</scope>
    <source>
        <strain evidence="3 4">I11</strain>
    </source>
</reference>
<evidence type="ECO:0000313" key="3">
    <source>
        <dbReference type="EMBL" id="EHN12931.1"/>
    </source>
</evidence>
<dbReference type="EMBL" id="AGUD01000006">
    <property type="protein sequence ID" value="EHN12931.1"/>
    <property type="molecule type" value="Genomic_DNA"/>
</dbReference>
<dbReference type="OrthoDB" id="3174977at2"/>
<comment type="caution">
    <text evidence="3">The sequence shown here is derived from an EMBL/GenBank/DDBJ whole genome shotgun (WGS) entry which is preliminary data.</text>
</comment>
<feature type="chain" id="PRO_5003531947" evidence="1">
    <location>
        <begin position="41"/>
        <end position="405"/>
    </location>
</feature>
<proteinExistence type="predicted"/>
<evidence type="ECO:0000259" key="2">
    <source>
        <dbReference type="Pfam" id="PF00144"/>
    </source>
</evidence>
<keyword evidence="1" id="KW-0732">Signal</keyword>
<dbReference type="Gene3D" id="3.40.710.10">
    <property type="entry name" value="DD-peptidase/beta-lactamase superfamily"/>
    <property type="match status" value="1"/>
</dbReference>
<feature type="domain" description="Beta-lactamase-related" evidence="2">
    <location>
        <begin position="66"/>
        <end position="372"/>
    </location>
</feature>
<dbReference type="InterPro" id="IPR001466">
    <property type="entry name" value="Beta-lactam-related"/>
</dbReference>
<dbReference type="SUPFAM" id="SSF56601">
    <property type="entry name" value="beta-lactamase/transpeptidase-like"/>
    <property type="match status" value="1"/>
</dbReference>
<feature type="signal peptide" evidence="1">
    <location>
        <begin position="1"/>
        <end position="40"/>
    </location>
</feature>
<accession>H0E0C8</accession>
<dbReference type="Pfam" id="PF00144">
    <property type="entry name" value="Beta-lactamase"/>
    <property type="match status" value="1"/>
</dbReference>
<dbReference type="PANTHER" id="PTHR46825:SF7">
    <property type="entry name" value="D-ALANYL-D-ALANINE CARBOXYPEPTIDASE"/>
    <property type="match status" value="1"/>
</dbReference>
<dbReference type="InterPro" id="IPR050491">
    <property type="entry name" value="AmpC-like"/>
</dbReference>
<organism evidence="3 4">
    <name type="scientific">Patulibacter medicamentivorans</name>
    <dbReference type="NCBI Taxonomy" id="1097667"/>
    <lineage>
        <taxon>Bacteria</taxon>
        <taxon>Bacillati</taxon>
        <taxon>Actinomycetota</taxon>
        <taxon>Thermoleophilia</taxon>
        <taxon>Solirubrobacterales</taxon>
        <taxon>Patulibacteraceae</taxon>
        <taxon>Patulibacter</taxon>
    </lineage>
</organism>
<dbReference type="InterPro" id="IPR012338">
    <property type="entry name" value="Beta-lactam/transpept-like"/>
</dbReference>
<dbReference type="AlphaFoldDB" id="H0E0C8"/>
<evidence type="ECO:0000256" key="1">
    <source>
        <dbReference type="SAM" id="SignalP"/>
    </source>
</evidence>
<dbReference type="PANTHER" id="PTHR46825">
    <property type="entry name" value="D-ALANYL-D-ALANINE-CARBOXYPEPTIDASE/ENDOPEPTIDASE AMPH"/>
    <property type="match status" value="1"/>
</dbReference>
<name>H0E0C8_9ACTN</name>
<dbReference type="RefSeq" id="WP_007569959.1">
    <property type="nucleotide sequence ID" value="NZ_AGUD01000006.1"/>
</dbReference>
<evidence type="ECO:0000313" key="4">
    <source>
        <dbReference type="Proteomes" id="UP000005143"/>
    </source>
</evidence>
<protein>
    <submittedName>
        <fullName evidence="3">Alkaline D-peptidase</fullName>
    </submittedName>
</protein>